<organism evidence="1 2">
    <name type="scientific">Nonomuraea fuscirosea</name>
    <dbReference type="NCBI Taxonomy" id="1291556"/>
    <lineage>
        <taxon>Bacteria</taxon>
        <taxon>Bacillati</taxon>
        <taxon>Actinomycetota</taxon>
        <taxon>Actinomycetes</taxon>
        <taxon>Streptosporangiales</taxon>
        <taxon>Streptosporangiaceae</taxon>
        <taxon>Nonomuraea</taxon>
    </lineage>
</organism>
<comment type="caution">
    <text evidence="1">The sequence shown here is derived from an EMBL/GenBank/DDBJ whole genome shotgun (WGS) entry which is preliminary data.</text>
</comment>
<reference evidence="1 2" key="1">
    <citation type="submission" date="2018-03" db="EMBL/GenBank/DDBJ databases">
        <title>Genomic Encyclopedia of Type Strains, Phase III (KMG-III): the genomes of soil and plant-associated and newly described type strains.</title>
        <authorList>
            <person name="Whitman W."/>
        </authorList>
    </citation>
    <scope>NUCLEOTIDE SEQUENCE [LARGE SCALE GENOMIC DNA]</scope>
    <source>
        <strain evidence="1 2">CGMCC 4.7104</strain>
    </source>
</reference>
<keyword evidence="1" id="KW-0167">Capsid protein</keyword>
<dbReference type="AlphaFoldDB" id="A0A2T0N2A8"/>
<proteinExistence type="predicted"/>
<keyword evidence="2" id="KW-1185">Reference proteome</keyword>
<dbReference type="OrthoDB" id="3987726at2"/>
<accession>A0A2T0N2A8</accession>
<keyword evidence="1" id="KW-0946">Virion</keyword>
<name>A0A2T0N2A8_9ACTN</name>
<evidence type="ECO:0000313" key="1">
    <source>
        <dbReference type="EMBL" id="PRX66112.1"/>
    </source>
</evidence>
<evidence type="ECO:0000313" key="2">
    <source>
        <dbReference type="Proteomes" id="UP000238312"/>
    </source>
</evidence>
<protein>
    <submittedName>
        <fullName evidence="1">P22 coat protein Gp5</fullName>
    </submittedName>
</protein>
<dbReference type="Proteomes" id="UP000238312">
    <property type="component" value="Unassembled WGS sequence"/>
</dbReference>
<dbReference type="RefSeq" id="WP_106239684.1">
    <property type="nucleotide sequence ID" value="NZ_PVNG01000006.1"/>
</dbReference>
<dbReference type="EMBL" id="PVNG01000006">
    <property type="protein sequence ID" value="PRX66112.1"/>
    <property type="molecule type" value="Genomic_DNA"/>
</dbReference>
<sequence length="315" mass="34464">MANTFLTPSVIARAALATLYETTVMAMLVHRDYEEEFAARIGDTVNVRKPAVFQANEYVRANGIQIQNAQETSIPVTLNHFADVSFAVTTEELTLKIEDFGVQLLNPAMEAIAQKIDRDILALRNDVLQEVGVTAEGGVQFPANPVGKNMFDYSNPRVAIDARRVLNQRNVPSADRYLVVGPEIEALWLGDDLFNRADARGDTDGLREASLGRRVFGFDPYQTQNIKVPAQTTGNSTTEVGVSFHRTAFALVTRPLVLPQGAANAAVASYKGFGLRVVMDYDIDKKQDVVSIDCLYGTKTLDPNRAVLIKGADVA</sequence>
<gene>
    <name evidence="1" type="ORF">B0I32_106248</name>
</gene>